<dbReference type="Pfam" id="PF00462">
    <property type="entry name" value="Glutaredoxin"/>
    <property type="match status" value="1"/>
</dbReference>
<evidence type="ECO:0000259" key="1">
    <source>
        <dbReference type="Pfam" id="PF00462"/>
    </source>
</evidence>
<gene>
    <name evidence="2" type="ORF">ACFODW_05505</name>
</gene>
<dbReference type="Proteomes" id="UP001595387">
    <property type="component" value="Unassembled WGS sequence"/>
</dbReference>
<feature type="domain" description="Glutaredoxin" evidence="1">
    <location>
        <begin position="6"/>
        <end position="62"/>
    </location>
</feature>
<evidence type="ECO:0000313" key="3">
    <source>
        <dbReference type="Proteomes" id="UP001595387"/>
    </source>
</evidence>
<dbReference type="SUPFAM" id="SSF52833">
    <property type="entry name" value="Thioredoxin-like"/>
    <property type="match status" value="1"/>
</dbReference>
<dbReference type="InterPro" id="IPR002109">
    <property type="entry name" value="Glutaredoxin"/>
</dbReference>
<dbReference type="InterPro" id="IPR036249">
    <property type="entry name" value="Thioredoxin-like_sf"/>
</dbReference>
<reference evidence="3" key="1">
    <citation type="journal article" date="2019" name="Int. J. Syst. Evol. Microbiol.">
        <title>The Global Catalogue of Microorganisms (GCM) 10K type strain sequencing project: providing services to taxonomists for standard genome sequencing and annotation.</title>
        <authorList>
            <consortium name="The Broad Institute Genomics Platform"/>
            <consortium name="The Broad Institute Genome Sequencing Center for Infectious Disease"/>
            <person name="Wu L."/>
            <person name="Ma J."/>
        </authorList>
    </citation>
    <scope>NUCLEOTIDE SEQUENCE [LARGE SCALE GENOMIC DNA]</scope>
    <source>
        <strain evidence="3">KCTC 13193</strain>
    </source>
</reference>
<evidence type="ECO:0000313" key="2">
    <source>
        <dbReference type="EMBL" id="MFC2947795.1"/>
    </source>
</evidence>
<dbReference type="RefSeq" id="WP_390304067.1">
    <property type="nucleotide sequence ID" value="NZ_JBHRRZ010000010.1"/>
</dbReference>
<sequence length="96" mass="11132">MKDKQVTIYVSEDNSQCNKLISQMDEWNVPYEIKNVSKNTKYMRELQDMGIYGTPATFINGNEGPVLGYQKNRIKNNLGLGNNDYYNTHYNGYSSY</sequence>
<comment type="caution">
    <text evidence="2">The sequence shown here is derived from an EMBL/GenBank/DDBJ whole genome shotgun (WGS) entry which is preliminary data.</text>
</comment>
<name>A0ABV7A4Q5_9BACI</name>
<dbReference type="EMBL" id="JBHRRZ010000010">
    <property type="protein sequence ID" value="MFC2947795.1"/>
    <property type="molecule type" value="Genomic_DNA"/>
</dbReference>
<organism evidence="2 3">
    <name type="scientific">Virgibacillus sediminis</name>
    <dbReference type="NCBI Taxonomy" id="202260"/>
    <lineage>
        <taxon>Bacteria</taxon>
        <taxon>Bacillati</taxon>
        <taxon>Bacillota</taxon>
        <taxon>Bacilli</taxon>
        <taxon>Bacillales</taxon>
        <taxon>Bacillaceae</taxon>
        <taxon>Virgibacillus</taxon>
    </lineage>
</organism>
<accession>A0ABV7A4Q5</accession>
<dbReference type="CDD" id="cd02976">
    <property type="entry name" value="NrdH"/>
    <property type="match status" value="1"/>
</dbReference>
<dbReference type="Gene3D" id="3.40.30.10">
    <property type="entry name" value="Glutaredoxin"/>
    <property type="match status" value="1"/>
</dbReference>
<protein>
    <submittedName>
        <fullName evidence="2">Glutaredoxin family protein</fullName>
    </submittedName>
</protein>
<keyword evidence="3" id="KW-1185">Reference proteome</keyword>
<proteinExistence type="predicted"/>